<keyword evidence="21" id="KW-1185">Reference proteome</keyword>
<dbReference type="EMBL" id="JBHTBQ010000035">
    <property type="protein sequence ID" value="MFC7421580.1"/>
    <property type="molecule type" value="Genomic_DNA"/>
</dbReference>
<evidence type="ECO:0000256" key="6">
    <source>
        <dbReference type="ARBA" id="ARBA00022692"/>
    </source>
</evidence>
<evidence type="ECO:0000313" key="20">
    <source>
        <dbReference type="EMBL" id="MFC7421580.1"/>
    </source>
</evidence>
<dbReference type="InterPro" id="IPR036641">
    <property type="entry name" value="HPT_dom_sf"/>
</dbReference>
<dbReference type="EC" id="2.7.13.3" evidence="3"/>
<feature type="transmembrane region" description="Helical" evidence="14">
    <location>
        <begin position="190"/>
        <end position="215"/>
    </location>
</feature>
<dbReference type="Gene3D" id="3.40.50.2300">
    <property type="match status" value="2"/>
</dbReference>
<keyword evidence="11 14" id="KW-0472">Membrane</keyword>
<evidence type="ECO:0000256" key="4">
    <source>
        <dbReference type="ARBA" id="ARBA00022475"/>
    </source>
</evidence>
<feature type="domain" description="PAS" evidence="17">
    <location>
        <begin position="283"/>
        <end position="314"/>
    </location>
</feature>
<dbReference type="Gene3D" id="1.10.287.130">
    <property type="match status" value="1"/>
</dbReference>
<feature type="domain" description="Response regulatory" evidence="16">
    <location>
        <begin position="653"/>
        <end position="778"/>
    </location>
</feature>
<dbReference type="CDD" id="cd17546">
    <property type="entry name" value="REC_hyHK_CKI1_RcsC-like"/>
    <property type="match status" value="2"/>
</dbReference>
<evidence type="ECO:0000256" key="1">
    <source>
        <dbReference type="ARBA" id="ARBA00000085"/>
    </source>
</evidence>
<dbReference type="InterPro" id="IPR000014">
    <property type="entry name" value="PAS"/>
</dbReference>
<keyword evidence="5 13" id="KW-0597">Phosphoprotein</keyword>
<dbReference type="InterPro" id="IPR004358">
    <property type="entry name" value="Sig_transdc_His_kin-like_C"/>
</dbReference>
<keyword evidence="9 14" id="KW-1133">Transmembrane helix</keyword>
<dbReference type="SMART" id="SM00388">
    <property type="entry name" value="HisKA"/>
    <property type="match status" value="1"/>
</dbReference>
<dbReference type="Pfam" id="PF02518">
    <property type="entry name" value="HATPase_c"/>
    <property type="match status" value="1"/>
</dbReference>
<evidence type="ECO:0000256" key="10">
    <source>
        <dbReference type="ARBA" id="ARBA00023012"/>
    </source>
</evidence>
<dbReference type="PANTHER" id="PTHR45339">
    <property type="entry name" value="HYBRID SIGNAL TRANSDUCTION HISTIDINE KINASE J"/>
    <property type="match status" value="1"/>
</dbReference>
<name>A0ABW2R2S7_9NEIS</name>
<evidence type="ECO:0000256" key="11">
    <source>
        <dbReference type="ARBA" id="ARBA00023136"/>
    </source>
</evidence>
<dbReference type="SMART" id="SM00086">
    <property type="entry name" value="PAC"/>
    <property type="match status" value="1"/>
</dbReference>
<evidence type="ECO:0000256" key="12">
    <source>
        <dbReference type="PROSITE-ProRule" id="PRU00110"/>
    </source>
</evidence>
<dbReference type="PROSITE" id="PS50113">
    <property type="entry name" value="PAC"/>
    <property type="match status" value="1"/>
</dbReference>
<feature type="domain" description="PAC" evidence="18">
    <location>
        <begin position="341"/>
        <end position="393"/>
    </location>
</feature>
<dbReference type="InterPro" id="IPR035965">
    <property type="entry name" value="PAS-like_dom_sf"/>
</dbReference>
<dbReference type="CDD" id="cd00130">
    <property type="entry name" value="PAS"/>
    <property type="match status" value="1"/>
</dbReference>
<evidence type="ECO:0000259" key="18">
    <source>
        <dbReference type="PROSITE" id="PS50113"/>
    </source>
</evidence>
<dbReference type="Gene3D" id="3.30.565.10">
    <property type="entry name" value="Histidine kinase-like ATPase, C-terminal domain"/>
    <property type="match status" value="1"/>
</dbReference>
<evidence type="ECO:0000259" key="16">
    <source>
        <dbReference type="PROSITE" id="PS50110"/>
    </source>
</evidence>
<proteinExistence type="predicted"/>
<evidence type="ECO:0000256" key="2">
    <source>
        <dbReference type="ARBA" id="ARBA00004651"/>
    </source>
</evidence>
<gene>
    <name evidence="20" type="ORF">ACFQNF_17085</name>
</gene>
<evidence type="ECO:0000259" key="19">
    <source>
        <dbReference type="PROSITE" id="PS50894"/>
    </source>
</evidence>
<comment type="caution">
    <text evidence="20">The sequence shown here is derived from an EMBL/GenBank/DDBJ whole genome shotgun (WGS) entry which is preliminary data.</text>
</comment>
<accession>A0ABW2R2S7</accession>
<evidence type="ECO:0000256" key="13">
    <source>
        <dbReference type="PROSITE-ProRule" id="PRU00169"/>
    </source>
</evidence>
<dbReference type="SMART" id="SM00448">
    <property type="entry name" value="REC"/>
    <property type="match status" value="2"/>
</dbReference>
<dbReference type="InterPro" id="IPR001789">
    <property type="entry name" value="Sig_transdc_resp-reg_receiver"/>
</dbReference>
<dbReference type="NCBIfam" id="TIGR00229">
    <property type="entry name" value="sensory_box"/>
    <property type="match status" value="1"/>
</dbReference>
<dbReference type="SUPFAM" id="SSF55874">
    <property type="entry name" value="ATPase domain of HSP90 chaperone/DNA topoisomerase II/histidine kinase"/>
    <property type="match status" value="1"/>
</dbReference>
<dbReference type="PROSITE" id="PS50110">
    <property type="entry name" value="RESPONSE_REGULATORY"/>
    <property type="match status" value="2"/>
</dbReference>
<keyword evidence="4" id="KW-1003">Cell membrane</keyword>
<dbReference type="InterPro" id="IPR005467">
    <property type="entry name" value="His_kinase_dom"/>
</dbReference>
<comment type="subcellular location">
    <subcellularLocation>
        <location evidence="2">Cell membrane</location>
        <topology evidence="2">Multi-pass membrane protein</topology>
    </subcellularLocation>
</comment>
<sequence length="1143" mass="124618">MSTPKPVISLARVWQAVYAAFPHSLASQILLLTSVCLVVSLLAYGAYTAKKQTDLLRATIMTNMAALAQNLATVNAQFLLVDDLVSIEAISMQTAAMPAVLLVQISDAQGKLLSEVAHEKGRAVPRFSHTKLLVPQEAQPFSQREPQAQSAANGADQSEVMSVWQPITAGSVVGWVRLSYKLDRVNQAAITIWMHALLIIALAILATLGLLKLLLRPPISALQRATQFATDLDHSLGARVDVSNETTEIQALGNALNQVSARLFTQNSELSNQKFALDQHAIVSITDLNGTILYANNLFCQITGYSREELLGKNHRIINSGFHSAEFFAALWATISSGKVWHGEIKNHRKNGQHYWVDSTIVPLLGVDGIPGQYIAIRTDITEIKNYELSLQAAKATAEAATVAKSQFLANMSHEIRTPMNAILGMLKLLQNTDLSPRQLDYTSKTEGAAQSLLGLLNDILDFSKMEAGKMELDPQPFRLDRLLRDLSVILSANVGTKPLEVLFDIDLATPKGLVGDALRLRQVLINLAGNAIKFTDKGEVVIQFKVLAREGVNTRLYISVRDSGIGIAQENQLHIFDGFSQAEVSTTRRFGGTGLGLSICKRLVDMMGGQLMLESAVGQGSMFHFTLNLPVADELPNEADRSDMRESLAHLKVLVVDDSATARDIMVDMARSWGWQVDVAKGGLEAVAMVEARARTAQASYQAIFVDWQMPDIDGWETSLRIRNIMPALDAPIIVMVTTHGRELLSQRTNEEQVAVNCFLVKPVTASMLFDAVADARAGLSNLRARPRTAGLKPCRLMGLHLLVVEDNLMNQQVAQELLSAEGALVELAANGQLAIDAITKAQRPFDAVLMDVQMPVMDGYTATHIIRHGLGLSTLPVIAMTANAMDSDREACLAAGMNDHIGKPFDLVHLIHVVQSQVRLASRQPASEEAQAANAMLSPETLPDKEELDTAGALERLGNNKDLYERVLQSFLVEVSDIPKQLDVLLQAGNVLDAGRLMHTLKGLAATVGASYLTAVAKNAENMLKNVDLYGVDSQISEQLSDAVISTSRIMRPLLAQVPLAAEMNATALDTTQFLADIQELHQLLCGSDLLAFDVHSRLQKNHARTSAGELKPLYDAMGVFDFMRGQKQCETLLQKYNAPY</sequence>
<dbReference type="CDD" id="cd00082">
    <property type="entry name" value="HisKA"/>
    <property type="match status" value="1"/>
</dbReference>
<feature type="domain" description="Response regulatory" evidence="16">
    <location>
        <begin position="802"/>
        <end position="920"/>
    </location>
</feature>
<keyword evidence="10" id="KW-0902">Two-component regulatory system</keyword>
<dbReference type="SUPFAM" id="SSF47384">
    <property type="entry name" value="Homodimeric domain of signal transducing histidine kinase"/>
    <property type="match status" value="1"/>
</dbReference>
<dbReference type="InterPro" id="IPR008207">
    <property type="entry name" value="Sig_transdc_His_kin_Hpt_dom"/>
</dbReference>
<dbReference type="Proteomes" id="UP001596473">
    <property type="component" value="Unassembled WGS sequence"/>
</dbReference>
<dbReference type="Pfam" id="PF01627">
    <property type="entry name" value="Hpt"/>
    <property type="match status" value="1"/>
</dbReference>
<feature type="modified residue" description="Phosphohistidine" evidence="12">
    <location>
        <position position="1001"/>
    </location>
</feature>
<dbReference type="RefSeq" id="WP_380189120.1">
    <property type="nucleotide sequence ID" value="NZ_JBHTBQ010000035.1"/>
</dbReference>
<evidence type="ECO:0000256" key="7">
    <source>
        <dbReference type="ARBA" id="ARBA00022741"/>
    </source>
</evidence>
<dbReference type="SMART" id="SM00387">
    <property type="entry name" value="HATPase_c"/>
    <property type="match status" value="1"/>
</dbReference>
<dbReference type="InterPro" id="IPR036890">
    <property type="entry name" value="HATPase_C_sf"/>
</dbReference>
<dbReference type="CDD" id="cd16922">
    <property type="entry name" value="HATPase_EvgS-ArcB-TorS-like"/>
    <property type="match status" value="1"/>
</dbReference>
<dbReference type="InterPro" id="IPR001610">
    <property type="entry name" value="PAC"/>
</dbReference>
<feature type="domain" description="HPt" evidence="19">
    <location>
        <begin position="962"/>
        <end position="1060"/>
    </location>
</feature>
<dbReference type="PRINTS" id="PR00344">
    <property type="entry name" value="BCTRLSENSOR"/>
</dbReference>
<dbReference type="PANTHER" id="PTHR45339:SF1">
    <property type="entry name" value="HYBRID SIGNAL TRANSDUCTION HISTIDINE KINASE J"/>
    <property type="match status" value="1"/>
</dbReference>
<evidence type="ECO:0000259" key="17">
    <source>
        <dbReference type="PROSITE" id="PS50112"/>
    </source>
</evidence>
<dbReference type="InterPro" id="IPR003594">
    <property type="entry name" value="HATPase_dom"/>
</dbReference>
<dbReference type="Gene3D" id="3.30.450.20">
    <property type="entry name" value="PAS domain"/>
    <property type="match status" value="1"/>
</dbReference>
<evidence type="ECO:0000313" key="21">
    <source>
        <dbReference type="Proteomes" id="UP001596473"/>
    </source>
</evidence>
<keyword evidence="6 14" id="KW-0812">Transmembrane</keyword>
<evidence type="ECO:0000256" key="5">
    <source>
        <dbReference type="ARBA" id="ARBA00022553"/>
    </source>
</evidence>
<feature type="modified residue" description="4-aspartylphosphate" evidence="13">
    <location>
        <position position="853"/>
    </location>
</feature>
<organism evidence="20 21">
    <name type="scientific">Iodobacter arcticus</name>
    <dbReference type="NCBI Taxonomy" id="590593"/>
    <lineage>
        <taxon>Bacteria</taxon>
        <taxon>Pseudomonadati</taxon>
        <taxon>Pseudomonadota</taxon>
        <taxon>Betaproteobacteria</taxon>
        <taxon>Neisseriales</taxon>
        <taxon>Chitinibacteraceae</taxon>
        <taxon>Iodobacter</taxon>
    </lineage>
</organism>
<dbReference type="Pfam" id="PF13426">
    <property type="entry name" value="PAS_9"/>
    <property type="match status" value="1"/>
</dbReference>
<protein>
    <recommendedName>
        <fullName evidence="3">histidine kinase</fullName>
        <ecNumber evidence="3">2.7.13.3</ecNumber>
    </recommendedName>
</protein>
<dbReference type="SUPFAM" id="SSF52172">
    <property type="entry name" value="CheY-like"/>
    <property type="match status" value="2"/>
</dbReference>
<feature type="modified residue" description="4-aspartylphosphate" evidence="13">
    <location>
        <position position="708"/>
    </location>
</feature>
<evidence type="ECO:0000256" key="14">
    <source>
        <dbReference type="SAM" id="Phobius"/>
    </source>
</evidence>
<evidence type="ECO:0000256" key="3">
    <source>
        <dbReference type="ARBA" id="ARBA00012438"/>
    </source>
</evidence>
<evidence type="ECO:0000259" key="15">
    <source>
        <dbReference type="PROSITE" id="PS50109"/>
    </source>
</evidence>
<dbReference type="InterPro" id="IPR000700">
    <property type="entry name" value="PAS-assoc_C"/>
</dbReference>
<feature type="domain" description="Histidine kinase" evidence="15">
    <location>
        <begin position="411"/>
        <end position="632"/>
    </location>
</feature>
<dbReference type="InterPro" id="IPR036097">
    <property type="entry name" value="HisK_dim/P_sf"/>
</dbReference>
<dbReference type="Pfam" id="PF00512">
    <property type="entry name" value="HisKA"/>
    <property type="match status" value="1"/>
</dbReference>
<dbReference type="PROSITE" id="PS50112">
    <property type="entry name" value="PAS"/>
    <property type="match status" value="1"/>
</dbReference>
<evidence type="ECO:0000256" key="8">
    <source>
        <dbReference type="ARBA" id="ARBA00022840"/>
    </source>
</evidence>
<dbReference type="InterPro" id="IPR011006">
    <property type="entry name" value="CheY-like_superfamily"/>
</dbReference>
<evidence type="ECO:0000256" key="9">
    <source>
        <dbReference type="ARBA" id="ARBA00022989"/>
    </source>
</evidence>
<dbReference type="Gene3D" id="1.20.120.160">
    <property type="entry name" value="HPT domain"/>
    <property type="match status" value="1"/>
</dbReference>
<dbReference type="SMART" id="SM00091">
    <property type="entry name" value="PAS"/>
    <property type="match status" value="1"/>
</dbReference>
<comment type="catalytic activity">
    <reaction evidence="1">
        <text>ATP + protein L-histidine = ADP + protein N-phospho-L-histidine.</text>
        <dbReference type="EC" id="2.7.13.3"/>
    </reaction>
</comment>
<dbReference type="PROSITE" id="PS50109">
    <property type="entry name" value="HIS_KIN"/>
    <property type="match status" value="1"/>
</dbReference>
<feature type="transmembrane region" description="Helical" evidence="14">
    <location>
        <begin position="29"/>
        <end position="47"/>
    </location>
</feature>
<dbReference type="InterPro" id="IPR003661">
    <property type="entry name" value="HisK_dim/P_dom"/>
</dbReference>
<dbReference type="Pfam" id="PF00072">
    <property type="entry name" value="Response_reg"/>
    <property type="match status" value="2"/>
</dbReference>
<reference evidence="21" key="1">
    <citation type="journal article" date="2019" name="Int. J. Syst. Evol. Microbiol.">
        <title>The Global Catalogue of Microorganisms (GCM) 10K type strain sequencing project: providing services to taxonomists for standard genome sequencing and annotation.</title>
        <authorList>
            <consortium name="The Broad Institute Genomics Platform"/>
            <consortium name="The Broad Institute Genome Sequencing Center for Infectious Disease"/>
            <person name="Wu L."/>
            <person name="Ma J."/>
        </authorList>
    </citation>
    <scope>NUCLEOTIDE SEQUENCE [LARGE SCALE GENOMIC DNA]</scope>
    <source>
        <strain evidence="21">CCUG 62945</strain>
    </source>
</reference>
<dbReference type="SUPFAM" id="SSF47226">
    <property type="entry name" value="Histidine-containing phosphotransfer domain, HPT domain"/>
    <property type="match status" value="1"/>
</dbReference>
<dbReference type="SUPFAM" id="SSF55785">
    <property type="entry name" value="PYP-like sensor domain (PAS domain)"/>
    <property type="match status" value="1"/>
</dbReference>
<keyword evidence="7" id="KW-0547">Nucleotide-binding</keyword>
<dbReference type="PROSITE" id="PS50894">
    <property type="entry name" value="HPT"/>
    <property type="match status" value="1"/>
</dbReference>
<keyword evidence="8" id="KW-0067">ATP-binding</keyword>